<keyword evidence="1" id="KW-0436">Ligase</keyword>
<dbReference type="OrthoDB" id="666946at2"/>
<evidence type="ECO:0000313" key="1">
    <source>
        <dbReference type="EMBL" id="QEC57830.1"/>
    </source>
</evidence>
<evidence type="ECO:0000313" key="2">
    <source>
        <dbReference type="Proteomes" id="UP000321204"/>
    </source>
</evidence>
<protein>
    <submittedName>
        <fullName evidence="1">2'-5' RNA ligase family protein</fullName>
    </submittedName>
</protein>
<dbReference type="Proteomes" id="UP000321204">
    <property type="component" value="Chromosome"/>
</dbReference>
<keyword evidence="2" id="KW-1185">Reference proteome</keyword>
<dbReference type="EMBL" id="CP042433">
    <property type="protein sequence ID" value="QEC57830.1"/>
    <property type="molecule type" value="Genomic_DNA"/>
</dbReference>
<name>A0A5B8UP65_9BACT</name>
<sequence length="213" mass="24797">MLTNLVYQHRCISLSKTKTNKMKQLRFLFPNDPWRYLFLASPDRDLAARVMDVKEDFYFSYGHKIAVDTLPHITLAAFNATKDLEASLIALLQKICAGYSRFTTPLQDFAGFERYDKSTIYIKVQTHQPFLELAKGLRAVNHLLQTDGCSSAYLVNHPHLTVAKWIPYLMYLEAMEDFNSRSFRDVFVVNNLLLLKKQEGDEKYQRVTTIRLF</sequence>
<dbReference type="Pfam" id="PF13563">
    <property type="entry name" value="2_5_RNA_ligase2"/>
    <property type="match status" value="1"/>
</dbReference>
<organism evidence="1 2">
    <name type="scientific">Flavisolibacter ginsenosidimutans</name>
    <dbReference type="NCBI Taxonomy" id="661481"/>
    <lineage>
        <taxon>Bacteria</taxon>
        <taxon>Pseudomonadati</taxon>
        <taxon>Bacteroidota</taxon>
        <taxon>Chitinophagia</taxon>
        <taxon>Chitinophagales</taxon>
        <taxon>Chitinophagaceae</taxon>
        <taxon>Flavisolibacter</taxon>
    </lineage>
</organism>
<reference evidence="1 2" key="1">
    <citation type="journal article" date="2015" name="Int. J. Syst. Evol. Microbiol.">
        <title>Flavisolibacter ginsenosidimutans sp. nov., with ginsenoside-converting activity isolated from soil used for cultivating ginseng.</title>
        <authorList>
            <person name="Zhao Y."/>
            <person name="Liu Q."/>
            <person name="Kang M.S."/>
            <person name="Jin F."/>
            <person name="Yu H."/>
            <person name="Im W.T."/>
        </authorList>
    </citation>
    <scope>NUCLEOTIDE SEQUENCE [LARGE SCALE GENOMIC DNA]</scope>
    <source>
        <strain evidence="1 2">Gsoil 636</strain>
    </source>
</reference>
<gene>
    <name evidence="1" type="ORF">FSB75_18615</name>
</gene>
<dbReference type="SUPFAM" id="SSF55144">
    <property type="entry name" value="LigT-like"/>
    <property type="match status" value="1"/>
</dbReference>
<proteinExistence type="predicted"/>
<dbReference type="GO" id="GO:0016874">
    <property type="term" value="F:ligase activity"/>
    <property type="evidence" value="ECO:0007669"/>
    <property type="project" value="UniProtKB-KW"/>
</dbReference>
<dbReference type="Gene3D" id="3.90.1140.10">
    <property type="entry name" value="Cyclic phosphodiesterase"/>
    <property type="match status" value="1"/>
</dbReference>
<dbReference type="AlphaFoldDB" id="A0A5B8UP65"/>
<dbReference type="InterPro" id="IPR009097">
    <property type="entry name" value="Cyclic_Pdiesterase"/>
</dbReference>
<accession>A0A5B8UP65</accession>
<dbReference type="KEGG" id="fgg:FSB75_18615"/>